<evidence type="ECO:0000256" key="1">
    <source>
        <dbReference type="ARBA" id="ARBA00005527"/>
    </source>
</evidence>
<keyword evidence="5" id="KW-0418">Kinase</keyword>
<feature type="binding site" evidence="7">
    <location>
        <position position="54"/>
    </location>
    <ligand>
        <name>ATP</name>
        <dbReference type="ChEBI" id="CHEBI:30616"/>
    </ligand>
</feature>
<proteinExistence type="inferred from homology"/>
<name>A0A7S4B1Y9_CHRCT</name>
<evidence type="ECO:0000256" key="3">
    <source>
        <dbReference type="ARBA" id="ARBA00022679"/>
    </source>
</evidence>
<dbReference type="InterPro" id="IPR011009">
    <property type="entry name" value="Kinase-like_dom_sf"/>
</dbReference>
<dbReference type="InterPro" id="IPR008271">
    <property type="entry name" value="Ser/Thr_kinase_AS"/>
</dbReference>
<dbReference type="InterPro" id="IPR017441">
    <property type="entry name" value="Protein_kinase_ATP_BS"/>
</dbReference>
<dbReference type="GO" id="GO:0005524">
    <property type="term" value="F:ATP binding"/>
    <property type="evidence" value="ECO:0007669"/>
    <property type="project" value="UniProtKB-UniRule"/>
</dbReference>
<dbReference type="PROSITE" id="PS00107">
    <property type="entry name" value="PROTEIN_KINASE_ATP"/>
    <property type="match status" value="1"/>
</dbReference>
<dbReference type="FunFam" id="1.10.510.10:FF:000624">
    <property type="entry name" value="Mitogen-activated protein kinase"/>
    <property type="match status" value="1"/>
</dbReference>
<dbReference type="SMART" id="SM00220">
    <property type="entry name" value="S_TKc"/>
    <property type="match status" value="1"/>
</dbReference>
<dbReference type="EMBL" id="HBIZ01006638">
    <property type="protein sequence ID" value="CAE0751203.1"/>
    <property type="molecule type" value="Transcribed_RNA"/>
</dbReference>
<dbReference type="GO" id="GO:0005634">
    <property type="term" value="C:nucleus"/>
    <property type="evidence" value="ECO:0007669"/>
    <property type="project" value="TreeGrafter"/>
</dbReference>
<comment type="similarity">
    <text evidence="1">Belongs to the protein kinase superfamily. CMGC Ser/Thr protein kinase family. GSK-3 subfamily.</text>
</comment>
<feature type="domain" description="Protein kinase" evidence="9">
    <location>
        <begin position="25"/>
        <end position="309"/>
    </location>
</feature>
<organism evidence="10">
    <name type="scientific">Chrysotila carterae</name>
    <name type="common">Marine alga</name>
    <name type="synonym">Syracosphaera carterae</name>
    <dbReference type="NCBI Taxonomy" id="13221"/>
    <lineage>
        <taxon>Eukaryota</taxon>
        <taxon>Haptista</taxon>
        <taxon>Haptophyta</taxon>
        <taxon>Prymnesiophyceae</taxon>
        <taxon>Isochrysidales</taxon>
        <taxon>Isochrysidaceae</taxon>
        <taxon>Chrysotila</taxon>
    </lineage>
</organism>
<keyword evidence="2" id="KW-0723">Serine/threonine-protein kinase</keyword>
<feature type="region of interest" description="Disordered" evidence="8">
    <location>
        <begin position="418"/>
        <end position="439"/>
    </location>
</feature>
<keyword evidence="3" id="KW-0808">Transferase</keyword>
<dbReference type="AlphaFoldDB" id="A0A7S4B1Y9"/>
<evidence type="ECO:0000256" key="7">
    <source>
        <dbReference type="PROSITE-ProRule" id="PRU10141"/>
    </source>
</evidence>
<dbReference type="GO" id="GO:0004674">
    <property type="term" value="F:protein serine/threonine kinase activity"/>
    <property type="evidence" value="ECO:0007669"/>
    <property type="project" value="UniProtKB-KW"/>
</dbReference>
<dbReference type="InterPro" id="IPR050591">
    <property type="entry name" value="GSK-3"/>
</dbReference>
<dbReference type="InterPro" id="IPR000719">
    <property type="entry name" value="Prot_kinase_dom"/>
</dbReference>
<evidence type="ECO:0000256" key="2">
    <source>
        <dbReference type="ARBA" id="ARBA00022527"/>
    </source>
</evidence>
<dbReference type="CDD" id="cd14137">
    <property type="entry name" value="STKc_GSK3"/>
    <property type="match status" value="1"/>
</dbReference>
<dbReference type="Gene3D" id="3.30.200.20">
    <property type="entry name" value="Phosphorylase Kinase, domain 1"/>
    <property type="match status" value="1"/>
</dbReference>
<dbReference type="PANTHER" id="PTHR24057:SF0">
    <property type="entry name" value="PROTEIN KINASE SHAGGY-RELATED"/>
    <property type="match status" value="1"/>
</dbReference>
<sequence length="607" mass="66662">MGDHVKELMEDADEGTVWDAGGHRYQLEKVVGNGAFGIVWRARSEDGETVAIKKVLLDRRYHNRELQMMKVMDHECIVRLRDFFEKAGRKKDETYLHLVMDFLPDTLRSVALSHHKRRKRFQVEHIRAFLWQTFRALEYIHARRICHRDIKPDNILCDPSTLQCRLCDFGCSKVLVKGQPNVSYICSRYYRAPELMFGATEYGVGVDVWSVGTILMELLLGHLPFQGQDSTQQHLVEIMKLLGTPSDRDLQSMQAVCRSDDLPKLKPFPWDRIFPPGTPADAIDLAQRLILYDPDQRLTAPQTLAHPFFDGAAQLVEGSSSTAKSPSSRQSTHGLANNAAEFEHLIKKCFEQLGAQGAGFEKMQGTMLHRLERLWSAKKTPQELVEQVVTAIRQELSASLKQRDEDVRGVQKRLLIEAQQMPNFPPEGADADADDGSSDEVAKLNAELAEAKAASAAAAKQQADDKATLLAAIAAAQAELSAKGGGGGRPVEAAAQTEESADSQPPTPSHGRRSLLVPSRQANAADHHLATASPVTQRAAEFRSPASSGLNHMMVNTDNLGQVTPLASFSPAVSGGGSFSGKQGVVEQSSSPLVNARADAPTTRRAP</sequence>
<dbReference type="GO" id="GO:0007165">
    <property type="term" value="P:signal transduction"/>
    <property type="evidence" value="ECO:0007669"/>
    <property type="project" value="TreeGrafter"/>
</dbReference>
<dbReference type="PROSITE" id="PS50011">
    <property type="entry name" value="PROTEIN_KINASE_DOM"/>
    <property type="match status" value="1"/>
</dbReference>
<dbReference type="GO" id="GO:0005737">
    <property type="term" value="C:cytoplasm"/>
    <property type="evidence" value="ECO:0007669"/>
    <property type="project" value="TreeGrafter"/>
</dbReference>
<accession>A0A7S4B1Y9</accession>
<dbReference type="InterPro" id="IPR039192">
    <property type="entry name" value="STKc_GSK3"/>
</dbReference>
<reference evidence="10" key="1">
    <citation type="submission" date="2021-01" db="EMBL/GenBank/DDBJ databases">
        <authorList>
            <person name="Corre E."/>
            <person name="Pelletier E."/>
            <person name="Niang G."/>
            <person name="Scheremetjew M."/>
            <person name="Finn R."/>
            <person name="Kale V."/>
            <person name="Holt S."/>
            <person name="Cochrane G."/>
            <person name="Meng A."/>
            <person name="Brown T."/>
            <person name="Cohen L."/>
        </authorList>
    </citation>
    <scope>NUCLEOTIDE SEQUENCE</scope>
    <source>
        <strain evidence="10">CCMP645</strain>
    </source>
</reference>
<feature type="compositionally biased region" description="Acidic residues" evidence="8">
    <location>
        <begin position="429"/>
        <end position="438"/>
    </location>
</feature>
<dbReference type="Gene3D" id="1.10.510.10">
    <property type="entry name" value="Transferase(Phosphotransferase) domain 1"/>
    <property type="match status" value="1"/>
</dbReference>
<dbReference type="SUPFAM" id="SSF56112">
    <property type="entry name" value="Protein kinase-like (PK-like)"/>
    <property type="match status" value="1"/>
</dbReference>
<keyword evidence="4 7" id="KW-0547">Nucleotide-binding</keyword>
<evidence type="ECO:0000256" key="6">
    <source>
        <dbReference type="ARBA" id="ARBA00022840"/>
    </source>
</evidence>
<dbReference type="PROSITE" id="PS00108">
    <property type="entry name" value="PROTEIN_KINASE_ST"/>
    <property type="match status" value="1"/>
</dbReference>
<dbReference type="GO" id="GO:0030154">
    <property type="term" value="P:cell differentiation"/>
    <property type="evidence" value="ECO:0007669"/>
    <property type="project" value="TreeGrafter"/>
</dbReference>
<feature type="compositionally biased region" description="Low complexity" evidence="8">
    <location>
        <begin position="596"/>
        <end position="607"/>
    </location>
</feature>
<evidence type="ECO:0000256" key="4">
    <source>
        <dbReference type="ARBA" id="ARBA00022741"/>
    </source>
</evidence>
<protein>
    <recommendedName>
        <fullName evidence="9">Protein kinase domain-containing protein</fullName>
    </recommendedName>
</protein>
<dbReference type="Pfam" id="PF00069">
    <property type="entry name" value="Pkinase"/>
    <property type="match status" value="1"/>
</dbReference>
<gene>
    <name evidence="10" type="ORF">PCAR00345_LOCUS3788</name>
</gene>
<dbReference type="PANTHER" id="PTHR24057">
    <property type="entry name" value="GLYCOGEN SYNTHASE KINASE-3 ALPHA"/>
    <property type="match status" value="1"/>
</dbReference>
<feature type="region of interest" description="Disordered" evidence="8">
    <location>
        <begin position="572"/>
        <end position="607"/>
    </location>
</feature>
<keyword evidence="6 7" id="KW-0067">ATP-binding</keyword>
<evidence type="ECO:0000256" key="8">
    <source>
        <dbReference type="SAM" id="MobiDB-lite"/>
    </source>
</evidence>
<evidence type="ECO:0000259" key="9">
    <source>
        <dbReference type="PROSITE" id="PS50011"/>
    </source>
</evidence>
<feature type="region of interest" description="Disordered" evidence="8">
    <location>
        <begin position="481"/>
        <end position="514"/>
    </location>
</feature>
<evidence type="ECO:0000256" key="5">
    <source>
        <dbReference type="ARBA" id="ARBA00022777"/>
    </source>
</evidence>
<evidence type="ECO:0000313" key="10">
    <source>
        <dbReference type="EMBL" id="CAE0751203.1"/>
    </source>
</evidence>